<dbReference type="EMBL" id="JAHMHQ010000002">
    <property type="protein sequence ID" value="KAK1654903.1"/>
    <property type="molecule type" value="Genomic_DNA"/>
</dbReference>
<dbReference type="AlphaFoldDB" id="A0AAJ0EMX4"/>
<accession>A0AAJ0EMX4</accession>
<evidence type="ECO:0000313" key="3">
    <source>
        <dbReference type="Proteomes" id="UP001243989"/>
    </source>
</evidence>
<dbReference type="Proteomes" id="UP001243989">
    <property type="component" value="Unassembled WGS sequence"/>
</dbReference>
<keyword evidence="3" id="KW-1185">Reference proteome</keyword>
<evidence type="ECO:0000256" key="1">
    <source>
        <dbReference type="SAM" id="MobiDB-lite"/>
    </source>
</evidence>
<proteinExistence type="predicted"/>
<dbReference type="RefSeq" id="XP_060450947.1">
    <property type="nucleotide sequence ID" value="XM_060596477.1"/>
</dbReference>
<sequence length="213" mass="23822">MAPTHTYTHPRDDKQLNKPKAIHNRAREPTPPELRIPYTKVLLPPAAQHQPSRWRTGAMGAVRCAGDGLLHTKSTATFPHEMWAVCDGNYPPSSPLRRRVHMSSPGRERARRRKFRLSVENHGMPSLPPLRQDFANRTRGSSSRTGAAVSMAVPDVGAAVRRGGDIQMPPSRWLRRWIGNTELHAPFGSRIYTGFPSKEQRRCLLSGAPKDTS</sequence>
<evidence type="ECO:0000313" key="2">
    <source>
        <dbReference type="EMBL" id="KAK1654903.1"/>
    </source>
</evidence>
<dbReference type="GeneID" id="85481339"/>
<name>A0AAJ0EMX4_9PEZI</name>
<protein>
    <submittedName>
        <fullName evidence="2">Uncharacterized protein</fullName>
    </submittedName>
</protein>
<comment type="caution">
    <text evidence="2">The sequence shown here is derived from an EMBL/GenBank/DDBJ whole genome shotgun (WGS) entry which is preliminary data.</text>
</comment>
<feature type="region of interest" description="Disordered" evidence="1">
    <location>
        <begin position="1"/>
        <end position="32"/>
    </location>
</feature>
<reference evidence="2" key="1">
    <citation type="submission" date="2021-06" db="EMBL/GenBank/DDBJ databases">
        <title>Comparative genomics, transcriptomics and evolutionary studies reveal genomic signatures of adaptation to plant cell wall in hemibiotrophic fungi.</title>
        <authorList>
            <consortium name="DOE Joint Genome Institute"/>
            <person name="Baroncelli R."/>
            <person name="Diaz J.F."/>
            <person name="Benocci T."/>
            <person name="Peng M."/>
            <person name="Battaglia E."/>
            <person name="Haridas S."/>
            <person name="Andreopoulos W."/>
            <person name="Labutti K."/>
            <person name="Pangilinan J."/>
            <person name="Floch G.L."/>
            <person name="Makela M.R."/>
            <person name="Henrissat B."/>
            <person name="Grigoriev I.V."/>
            <person name="Crouch J.A."/>
            <person name="De Vries R.P."/>
            <person name="Sukno S.A."/>
            <person name="Thon M.R."/>
        </authorList>
    </citation>
    <scope>NUCLEOTIDE SEQUENCE</scope>
    <source>
        <strain evidence="2">CBS 102054</strain>
    </source>
</reference>
<feature type="region of interest" description="Disordered" evidence="1">
    <location>
        <begin position="121"/>
        <end position="148"/>
    </location>
</feature>
<gene>
    <name evidence="2" type="ORF">BDP81DRAFT_90651</name>
</gene>
<organism evidence="2 3">
    <name type="scientific">Colletotrichum phormii</name>
    <dbReference type="NCBI Taxonomy" id="359342"/>
    <lineage>
        <taxon>Eukaryota</taxon>
        <taxon>Fungi</taxon>
        <taxon>Dikarya</taxon>
        <taxon>Ascomycota</taxon>
        <taxon>Pezizomycotina</taxon>
        <taxon>Sordariomycetes</taxon>
        <taxon>Hypocreomycetidae</taxon>
        <taxon>Glomerellales</taxon>
        <taxon>Glomerellaceae</taxon>
        <taxon>Colletotrichum</taxon>
        <taxon>Colletotrichum acutatum species complex</taxon>
    </lineage>
</organism>